<evidence type="ECO:0000313" key="2">
    <source>
        <dbReference type="EMBL" id="KIM68014.1"/>
    </source>
</evidence>
<reference evidence="2 3" key="1">
    <citation type="submission" date="2014-04" db="EMBL/GenBank/DDBJ databases">
        <authorList>
            <consortium name="DOE Joint Genome Institute"/>
            <person name="Kuo A."/>
            <person name="Kohler A."/>
            <person name="Nagy L.G."/>
            <person name="Floudas D."/>
            <person name="Copeland A."/>
            <person name="Barry K.W."/>
            <person name="Cichocki N."/>
            <person name="Veneault-Fourrey C."/>
            <person name="LaButti K."/>
            <person name="Lindquist E.A."/>
            <person name="Lipzen A."/>
            <person name="Lundell T."/>
            <person name="Morin E."/>
            <person name="Murat C."/>
            <person name="Sun H."/>
            <person name="Tunlid A."/>
            <person name="Henrissat B."/>
            <person name="Grigoriev I.V."/>
            <person name="Hibbett D.S."/>
            <person name="Martin F."/>
            <person name="Nordberg H.P."/>
            <person name="Cantor M.N."/>
            <person name="Hua S.X."/>
        </authorList>
    </citation>
    <scope>NUCLEOTIDE SEQUENCE [LARGE SCALE GENOMIC DNA]</scope>
    <source>
        <strain evidence="2 3">Foug A</strain>
    </source>
</reference>
<gene>
    <name evidence="2" type="ORF">SCLCIDRAFT_20479</name>
</gene>
<protein>
    <submittedName>
        <fullName evidence="2">Uncharacterized protein</fullName>
    </submittedName>
</protein>
<proteinExistence type="predicted"/>
<keyword evidence="3" id="KW-1185">Reference proteome</keyword>
<dbReference type="Proteomes" id="UP000053989">
    <property type="component" value="Unassembled WGS sequence"/>
</dbReference>
<sequence length="327" mass="36534">MLSSIAPRPWPTPCGQGRGDFIVKTSRFSNSGLELESPVYALNMYDLTAEEGGALWSTHWLFGRDCTAGEDIASGVSAYNAAHNKSKPVGTPYRRENPPLDNQSEAVRRQSEAAGHSRSLIGDRIIFGSNFYGQAPLPSKSGERISETTRNSMIELRNLSRRCGKSILLRIKPSFVLRRAQLDQSEGNSKWTPLFVIPESGWSHARSPNSVPRRLRRELVDRSLGQARFPGNMKSADASQDLPFIKWVNDGVKESDGCAEIARMHHFGSNVYVQAPLRSKWEERISETTRGSAVLIHPKFDLYVAFHLLEIYRADANVTSPRRGARH</sequence>
<organism evidence="2 3">
    <name type="scientific">Scleroderma citrinum Foug A</name>
    <dbReference type="NCBI Taxonomy" id="1036808"/>
    <lineage>
        <taxon>Eukaryota</taxon>
        <taxon>Fungi</taxon>
        <taxon>Dikarya</taxon>
        <taxon>Basidiomycota</taxon>
        <taxon>Agaricomycotina</taxon>
        <taxon>Agaricomycetes</taxon>
        <taxon>Agaricomycetidae</taxon>
        <taxon>Boletales</taxon>
        <taxon>Sclerodermatineae</taxon>
        <taxon>Sclerodermataceae</taxon>
        <taxon>Scleroderma</taxon>
    </lineage>
</organism>
<dbReference type="InParanoid" id="A0A0C3EIB7"/>
<dbReference type="HOGENOM" id="CLU_850362_0_0_1"/>
<accession>A0A0C3EIB7</accession>
<reference evidence="3" key="2">
    <citation type="submission" date="2015-01" db="EMBL/GenBank/DDBJ databases">
        <title>Evolutionary Origins and Diversification of the Mycorrhizal Mutualists.</title>
        <authorList>
            <consortium name="DOE Joint Genome Institute"/>
            <consortium name="Mycorrhizal Genomics Consortium"/>
            <person name="Kohler A."/>
            <person name="Kuo A."/>
            <person name="Nagy L.G."/>
            <person name="Floudas D."/>
            <person name="Copeland A."/>
            <person name="Barry K.W."/>
            <person name="Cichocki N."/>
            <person name="Veneault-Fourrey C."/>
            <person name="LaButti K."/>
            <person name="Lindquist E.A."/>
            <person name="Lipzen A."/>
            <person name="Lundell T."/>
            <person name="Morin E."/>
            <person name="Murat C."/>
            <person name="Riley R."/>
            <person name="Ohm R."/>
            <person name="Sun H."/>
            <person name="Tunlid A."/>
            <person name="Henrissat B."/>
            <person name="Grigoriev I.V."/>
            <person name="Hibbett D.S."/>
            <person name="Martin F."/>
        </authorList>
    </citation>
    <scope>NUCLEOTIDE SEQUENCE [LARGE SCALE GENOMIC DNA]</scope>
    <source>
        <strain evidence="3">Foug A</strain>
    </source>
</reference>
<feature type="region of interest" description="Disordered" evidence="1">
    <location>
        <begin position="83"/>
        <end position="116"/>
    </location>
</feature>
<dbReference type="AlphaFoldDB" id="A0A0C3EIB7"/>
<evidence type="ECO:0000256" key="1">
    <source>
        <dbReference type="SAM" id="MobiDB-lite"/>
    </source>
</evidence>
<evidence type="ECO:0000313" key="3">
    <source>
        <dbReference type="Proteomes" id="UP000053989"/>
    </source>
</evidence>
<dbReference type="EMBL" id="KN822010">
    <property type="protein sequence ID" value="KIM68014.1"/>
    <property type="molecule type" value="Genomic_DNA"/>
</dbReference>
<name>A0A0C3EIB7_9AGAM</name>